<dbReference type="AlphaFoldDB" id="A0A8D9GZ23"/>
<dbReference type="Gramene" id="A01p38160.2_BraZ1">
    <property type="protein sequence ID" value="A01p38160.2_BraZ1.CDS.1"/>
    <property type="gene ID" value="A01g38160.2_BraZ1"/>
</dbReference>
<gene>
    <name evidence="1" type="ORF">BRAPAZ1V2_A01P38160.2</name>
</gene>
<evidence type="ECO:0000313" key="2">
    <source>
        <dbReference type="Proteomes" id="UP000694005"/>
    </source>
</evidence>
<proteinExistence type="predicted"/>
<dbReference type="Proteomes" id="UP000694005">
    <property type="component" value="Chromosome A01"/>
</dbReference>
<name>A0A8D9GZ23_BRACM</name>
<dbReference type="EMBL" id="LS974617">
    <property type="protein sequence ID" value="CAG7889740.1"/>
    <property type="molecule type" value="Genomic_DNA"/>
</dbReference>
<sequence>IKIEKAVTTRKISSSTDRNEAFLPLPEIRFCVDNPAELSLLSVFFLI</sequence>
<reference evidence="1 2" key="1">
    <citation type="submission" date="2021-07" db="EMBL/GenBank/DDBJ databases">
        <authorList>
            <consortium name="Genoscope - CEA"/>
            <person name="William W."/>
        </authorList>
    </citation>
    <scope>NUCLEOTIDE SEQUENCE [LARGE SCALE GENOMIC DNA]</scope>
</reference>
<protein>
    <submittedName>
        <fullName evidence="1">Uncharacterized protein</fullName>
    </submittedName>
</protein>
<accession>A0A8D9GZ23</accession>
<feature type="non-terminal residue" evidence="1">
    <location>
        <position position="1"/>
    </location>
</feature>
<organism evidence="1 2">
    <name type="scientific">Brassica campestris</name>
    <name type="common">Field mustard</name>
    <dbReference type="NCBI Taxonomy" id="3711"/>
    <lineage>
        <taxon>Eukaryota</taxon>
        <taxon>Viridiplantae</taxon>
        <taxon>Streptophyta</taxon>
        <taxon>Embryophyta</taxon>
        <taxon>Tracheophyta</taxon>
        <taxon>Spermatophyta</taxon>
        <taxon>Magnoliopsida</taxon>
        <taxon>eudicotyledons</taxon>
        <taxon>Gunneridae</taxon>
        <taxon>Pentapetalae</taxon>
        <taxon>rosids</taxon>
        <taxon>malvids</taxon>
        <taxon>Brassicales</taxon>
        <taxon>Brassicaceae</taxon>
        <taxon>Brassiceae</taxon>
        <taxon>Brassica</taxon>
    </lineage>
</organism>
<evidence type="ECO:0000313" key="1">
    <source>
        <dbReference type="EMBL" id="CAG7889740.1"/>
    </source>
</evidence>